<proteinExistence type="predicted"/>
<organism evidence="1 2">
    <name type="scientific">Mycobacterium attenuatum</name>
    <dbReference type="NCBI Taxonomy" id="2341086"/>
    <lineage>
        <taxon>Bacteria</taxon>
        <taxon>Bacillati</taxon>
        <taxon>Actinomycetota</taxon>
        <taxon>Actinomycetes</taxon>
        <taxon>Mycobacteriales</taxon>
        <taxon>Mycobacteriaceae</taxon>
        <taxon>Mycobacterium</taxon>
    </lineage>
</organism>
<gene>
    <name evidence="1" type="ORF">LAUMK136_05330</name>
</gene>
<dbReference type="EMBL" id="UPHP01000142">
    <property type="protein sequence ID" value="VBA43857.1"/>
    <property type="molecule type" value="Genomic_DNA"/>
</dbReference>
<reference evidence="1 2" key="1">
    <citation type="submission" date="2018-09" db="EMBL/GenBank/DDBJ databases">
        <authorList>
            <person name="Tagini F."/>
        </authorList>
    </citation>
    <scope>NUCLEOTIDE SEQUENCE [LARGE SCALE GENOMIC DNA]</scope>
    <source>
        <strain evidence="1 2">MK136</strain>
    </source>
</reference>
<evidence type="ECO:0000313" key="1">
    <source>
        <dbReference type="EMBL" id="VBA43857.1"/>
    </source>
</evidence>
<accession>A0A498QEM2</accession>
<evidence type="ECO:0000313" key="2">
    <source>
        <dbReference type="Proteomes" id="UP000273307"/>
    </source>
</evidence>
<sequence>MISQATEWCLCPHWAARLHRGGDRVDISGLHIATVVRLRYDPHSQAYVDRRISESLSMPEIIRCQKR</sequence>
<dbReference type="Proteomes" id="UP000273307">
    <property type="component" value="Unassembled WGS sequence"/>
</dbReference>
<dbReference type="RefSeq" id="WP_244604146.1">
    <property type="nucleotide sequence ID" value="NZ_UPHP01000142.1"/>
</dbReference>
<name>A0A498QEM2_9MYCO</name>
<keyword evidence="2" id="KW-1185">Reference proteome</keyword>
<protein>
    <submittedName>
        <fullName evidence="1">Uncharacterized protein</fullName>
    </submittedName>
</protein>
<dbReference type="AlphaFoldDB" id="A0A498QEM2"/>